<accession>A0ABX2IK58</accession>
<dbReference type="EMBL" id="JABUFE010000001">
    <property type="protein sequence ID" value="NSX53264.1"/>
    <property type="molecule type" value="Genomic_DNA"/>
</dbReference>
<name>A0ABX2IK58_9RHOB</name>
<evidence type="ECO:0000313" key="1">
    <source>
        <dbReference type="EMBL" id="NSX53264.1"/>
    </source>
</evidence>
<sequence>MTYIQSQSIADTQLELSHLSLQLETEERQRQADIDQQKIQIEKAVLSSNESRLALEEKANELRKVIAEFDTTIKEAEEARRQIEFKTELLTKFDGLLPNGILRVSEINVDQETVSIRLCIINQGTTRIEASPEFATINIVEQNKVTNTEIEIEDTTFTSSTVIAGQILDTYENIYLERPLNKNERIFLEVGYLFSLEPAMKDLIRSAAKTSNIEFNESLLEFRSTASFWYSPGGAITENGCKNEF</sequence>
<keyword evidence="2" id="KW-1185">Reference proteome</keyword>
<dbReference type="Proteomes" id="UP000777935">
    <property type="component" value="Unassembled WGS sequence"/>
</dbReference>
<gene>
    <name evidence="1" type="ORF">HRQ87_00440</name>
</gene>
<protein>
    <submittedName>
        <fullName evidence="1">Uncharacterized protein</fullName>
    </submittedName>
</protein>
<reference evidence="1 2" key="1">
    <citation type="submission" date="2020-06" db="EMBL/GenBank/DDBJ databases">
        <title>Sulfitobacter algicola sp. nov., isolated from green algae.</title>
        <authorList>
            <person name="Wang C."/>
        </authorList>
    </citation>
    <scope>NUCLEOTIDE SEQUENCE [LARGE SCALE GENOMIC DNA]</scope>
    <source>
        <strain evidence="1 2">1151</strain>
    </source>
</reference>
<organism evidence="1 2">
    <name type="scientific">Parasulfitobacter algicola</name>
    <dbReference type="NCBI Taxonomy" id="2614809"/>
    <lineage>
        <taxon>Bacteria</taxon>
        <taxon>Pseudomonadati</taxon>
        <taxon>Pseudomonadota</taxon>
        <taxon>Alphaproteobacteria</taxon>
        <taxon>Rhodobacterales</taxon>
        <taxon>Roseobacteraceae</taxon>
        <taxon>Parasulfitobacter</taxon>
    </lineage>
</organism>
<proteinExistence type="predicted"/>
<evidence type="ECO:0000313" key="2">
    <source>
        <dbReference type="Proteomes" id="UP000777935"/>
    </source>
</evidence>
<comment type="caution">
    <text evidence="1">The sequence shown here is derived from an EMBL/GenBank/DDBJ whole genome shotgun (WGS) entry which is preliminary data.</text>
</comment>
<dbReference type="RefSeq" id="WP_174134390.1">
    <property type="nucleotide sequence ID" value="NZ_JABUFE010000001.1"/>
</dbReference>